<gene>
    <name evidence="3" type="ORF">FXF68_39070</name>
</gene>
<evidence type="ECO:0000313" key="4">
    <source>
        <dbReference type="Proteomes" id="UP000323505"/>
    </source>
</evidence>
<dbReference type="Proteomes" id="UP000323505">
    <property type="component" value="Unassembled WGS sequence"/>
</dbReference>
<protein>
    <recommendedName>
        <fullName evidence="2">Trypsin-co-occurring domain-containing protein</fullName>
    </recommendedName>
</protein>
<dbReference type="Pfam" id="PF19631">
    <property type="entry name" value="Trypco2"/>
    <property type="match status" value="1"/>
</dbReference>
<evidence type="ECO:0000256" key="1">
    <source>
        <dbReference type="SAM" id="MobiDB-lite"/>
    </source>
</evidence>
<sequence>MEDRGKASASRGAPPHLGESRIQGELMGQLGLSESIAALRAELLEALEAGEGAEFGFDVGQIQLEFHVGVTRQAGGSGKAKFWVVELGGDGSYRREEIHRVTVTLEAPRDDDGRPIKVARGLGVKP</sequence>
<evidence type="ECO:0000313" key="3">
    <source>
        <dbReference type="EMBL" id="TYK43226.1"/>
    </source>
</evidence>
<accession>A0A5D3F606</accession>
<feature type="domain" description="Trypsin-co-occurring" evidence="2">
    <location>
        <begin position="31"/>
        <end position="106"/>
    </location>
</feature>
<proteinExistence type="predicted"/>
<evidence type="ECO:0000259" key="2">
    <source>
        <dbReference type="Pfam" id="PF19631"/>
    </source>
</evidence>
<reference evidence="3 4" key="1">
    <citation type="submission" date="2019-08" db="EMBL/GenBank/DDBJ databases">
        <title>Actinomadura sp. nov. CYP1-5 isolated from mountain soil.</title>
        <authorList>
            <person name="Songsumanus A."/>
            <person name="Kuncharoen N."/>
            <person name="Kudo T."/>
            <person name="Yuki M."/>
            <person name="Igarashi Y."/>
            <person name="Tanasupawat S."/>
        </authorList>
    </citation>
    <scope>NUCLEOTIDE SEQUENCE [LARGE SCALE GENOMIC DNA]</scope>
    <source>
        <strain evidence="3 4">CYP1-5</strain>
    </source>
</reference>
<feature type="region of interest" description="Disordered" evidence="1">
    <location>
        <begin position="1"/>
        <end position="22"/>
    </location>
</feature>
<dbReference type="EMBL" id="VSRQ01000012">
    <property type="protein sequence ID" value="TYK43226.1"/>
    <property type="molecule type" value="Genomic_DNA"/>
</dbReference>
<dbReference type="InterPro" id="IPR045608">
    <property type="entry name" value="Trypco2"/>
</dbReference>
<name>A0A5D3F606_9ACTN</name>
<organism evidence="3 4">
    <name type="scientific">Actinomadura decatromicini</name>
    <dbReference type="NCBI Taxonomy" id="2604572"/>
    <lineage>
        <taxon>Bacteria</taxon>
        <taxon>Bacillati</taxon>
        <taxon>Actinomycetota</taxon>
        <taxon>Actinomycetes</taxon>
        <taxon>Streptosporangiales</taxon>
        <taxon>Thermomonosporaceae</taxon>
        <taxon>Actinomadura</taxon>
    </lineage>
</organism>
<keyword evidence="4" id="KW-1185">Reference proteome</keyword>
<comment type="caution">
    <text evidence="3">The sequence shown here is derived from an EMBL/GenBank/DDBJ whole genome shotgun (WGS) entry which is preliminary data.</text>
</comment>
<dbReference type="AlphaFoldDB" id="A0A5D3F606"/>